<reference evidence="2" key="1">
    <citation type="journal article" date="2019" name="Int. J. Syst. Evol. Microbiol.">
        <title>The Global Catalogue of Microorganisms (GCM) 10K type strain sequencing project: providing services to taxonomists for standard genome sequencing and annotation.</title>
        <authorList>
            <consortium name="The Broad Institute Genomics Platform"/>
            <consortium name="The Broad Institute Genome Sequencing Center for Infectious Disease"/>
            <person name="Wu L."/>
            <person name="Ma J."/>
        </authorList>
    </citation>
    <scope>NUCLEOTIDE SEQUENCE [LARGE SCALE GENOMIC DNA]</scope>
    <source>
        <strain evidence="2">CGMCC 1.16060</strain>
    </source>
</reference>
<dbReference type="EMBL" id="BMKP01000001">
    <property type="protein sequence ID" value="GGE95290.1"/>
    <property type="molecule type" value="Genomic_DNA"/>
</dbReference>
<dbReference type="Proteomes" id="UP000655016">
    <property type="component" value="Unassembled WGS sequence"/>
</dbReference>
<keyword evidence="2" id="KW-1185">Reference proteome</keyword>
<proteinExistence type="predicted"/>
<gene>
    <name evidence="1" type="ORF">GCM10011518_00760</name>
</gene>
<comment type="caution">
    <text evidence="1">The sequence shown here is derived from an EMBL/GenBank/DDBJ whole genome shotgun (WGS) entry which is preliminary data.</text>
</comment>
<organism evidence="1 2">
    <name type="scientific">Flavobacterium limi</name>
    <dbReference type="NCBI Taxonomy" id="2045105"/>
    <lineage>
        <taxon>Bacteria</taxon>
        <taxon>Pseudomonadati</taxon>
        <taxon>Bacteroidota</taxon>
        <taxon>Flavobacteriia</taxon>
        <taxon>Flavobacteriales</taxon>
        <taxon>Flavobacteriaceae</taxon>
        <taxon>Flavobacterium</taxon>
    </lineage>
</organism>
<name>A0ABQ1THK0_9FLAO</name>
<sequence length="43" mass="5236">MRNKKYRIPKKASTAIAKMIKRTFIFVIPNYTFCKTKYFIVIY</sequence>
<evidence type="ECO:0000313" key="1">
    <source>
        <dbReference type="EMBL" id="GGE95290.1"/>
    </source>
</evidence>
<evidence type="ECO:0000313" key="2">
    <source>
        <dbReference type="Proteomes" id="UP000655016"/>
    </source>
</evidence>
<accession>A0ABQ1THK0</accession>
<protein>
    <submittedName>
        <fullName evidence="1">Uncharacterized protein</fullName>
    </submittedName>
</protein>